<dbReference type="GO" id="GO:0016301">
    <property type="term" value="F:kinase activity"/>
    <property type="evidence" value="ECO:0007669"/>
    <property type="project" value="UniProtKB-KW"/>
</dbReference>
<dbReference type="GO" id="GO:0005737">
    <property type="term" value="C:cytoplasm"/>
    <property type="evidence" value="ECO:0007669"/>
    <property type="project" value="TreeGrafter"/>
</dbReference>
<evidence type="ECO:0000313" key="5">
    <source>
        <dbReference type="EMBL" id="CZF82442.1"/>
    </source>
</evidence>
<evidence type="ECO:0000256" key="1">
    <source>
        <dbReference type="ARBA" id="ARBA00022727"/>
    </source>
</evidence>
<dbReference type="SUPFAM" id="SSF53271">
    <property type="entry name" value="PRTase-like"/>
    <property type="match status" value="1"/>
</dbReference>
<dbReference type="OrthoDB" id="324294at2"/>
<dbReference type="GO" id="GO:0004749">
    <property type="term" value="F:ribose phosphate diphosphokinase activity"/>
    <property type="evidence" value="ECO:0007669"/>
    <property type="project" value="UniProtKB-EC"/>
</dbReference>
<dbReference type="InterPro" id="IPR000836">
    <property type="entry name" value="PRTase_dom"/>
</dbReference>
<feature type="domain" description="Phosphoribosyltransferase" evidence="3">
    <location>
        <begin position="147"/>
        <end position="242"/>
    </location>
</feature>
<gene>
    <name evidence="5" type="primary">prs2</name>
    <name evidence="5" type="ORF">GCE9029_03233</name>
</gene>
<keyword evidence="6" id="KW-1185">Reference proteome</keyword>
<reference evidence="6" key="1">
    <citation type="submission" date="2016-02" db="EMBL/GenBank/DDBJ databases">
        <authorList>
            <person name="Rodrigo-Torres Lidia"/>
            <person name="Arahal R.David."/>
        </authorList>
    </citation>
    <scope>NUCLEOTIDE SEQUENCE [LARGE SCALE GENOMIC DNA]</scope>
    <source>
        <strain evidence="6">CECT 9029</strain>
    </source>
</reference>
<keyword evidence="5" id="KW-0418">Kinase</keyword>
<evidence type="ECO:0000259" key="3">
    <source>
        <dbReference type="Pfam" id="PF00156"/>
    </source>
</evidence>
<dbReference type="RefSeq" id="WP_062664683.1">
    <property type="nucleotide sequence ID" value="NZ_FIZX01000002.1"/>
</dbReference>
<dbReference type="EMBL" id="FIZX01000002">
    <property type="protein sequence ID" value="CZF82442.1"/>
    <property type="molecule type" value="Genomic_DNA"/>
</dbReference>
<dbReference type="InterPro" id="IPR005946">
    <property type="entry name" value="Rib-P_diPkinase"/>
</dbReference>
<dbReference type="AlphaFoldDB" id="A0A128F6N5"/>
<dbReference type="EC" id="2.7.6.1" evidence="5"/>
<organism evidence="5 6">
    <name type="scientific">Grimontia celer</name>
    <dbReference type="NCBI Taxonomy" id="1796497"/>
    <lineage>
        <taxon>Bacteria</taxon>
        <taxon>Pseudomonadati</taxon>
        <taxon>Pseudomonadota</taxon>
        <taxon>Gammaproteobacteria</taxon>
        <taxon>Vibrionales</taxon>
        <taxon>Vibrionaceae</taxon>
        <taxon>Grimontia</taxon>
    </lineage>
</organism>
<dbReference type="GO" id="GO:0006015">
    <property type="term" value="P:5-phosphoribose 1-diphosphate biosynthetic process"/>
    <property type="evidence" value="ECO:0007669"/>
    <property type="project" value="TreeGrafter"/>
</dbReference>
<keyword evidence="5" id="KW-0808">Transferase</keyword>
<dbReference type="SMART" id="SM01400">
    <property type="entry name" value="Pribosyltran_N"/>
    <property type="match status" value="1"/>
</dbReference>
<evidence type="ECO:0000256" key="2">
    <source>
        <dbReference type="RuleBase" id="RU004324"/>
    </source>
</evidence>
<dbReference type="InterPro" id="IPR029057">
    <property type="entry name" value="PRTase-like"/>
</dbReference>
<proteinExistence type="inferred from homology"/>
<dbReference type="GO" id="GO:0006164">
    <property type="term" value="P:purine nucleotide biosynthetic process"/>
    <property type="evidence" value="ECO:0007669"/>
    <property type="project" value="TreeGrafter"/>
</dbReference>
<dbReference type="GO" id="GO:0002189">
    <property type="term" value="C:ribose phosphate diphosphokinase complex"/>
    <property type="evidence" value="ECO:0007669"/>
    <property type="project" value="TreeGrafter"/>
</dbReference>
<sequence>MKISAIDQVGNIRSVNTTAFTFSGGEEQVRVDVEQLENAARILIKARIQSSSDLMKLLMTTDAIKRATFDAVPIELTLPYFPYARQDRVCVEGEALGAAVMASVINQQGFAKVTLWDVHSDVSTALVERVNNVSQAEIFTRCEALVELMNSDEVILVSPDAGASKKTQKLAEVFDGRPSVIQAQKVRDLKTGEIVKTVIEGNVEGKSVLIADDICDGGRTFIELAKVLKSAGAEKVSLFVTHGIFSNGMAVFDGIIDEIYTTDSFKAKEEYDTAANVTLNVISL</sequence>
<name>A0A128F6N5_9GAMM</name>
<dbReference type="GO" id="GO:0000287">
    <property type="term" value="F:magnesium ion binding"/>
    <property type="evidence" value="ECO:0007669"/>
    <property type="project" value="InterPro"/>
</dbReference>
<evidence type="ECO:0000313" key="6">
    <source>
        <dbReference type="Proteomes" id="UP000071641"/>
    </source>
</evidence>
<dbReference type="STRING" id="1796497.GCE9029_03233"/>
<dbReference type="NCBIfam" id="TIGR01251">
    <property type="entry name" value="ribP_PPkin"/>
    <property type="match status" value="1"/>
</dbReference>
<dbReference type="PANTHER" id="PTHR10210:SF41">
    <property type="entry name" value="RIBOSE-PHOSPHATE PYROPHOSPHOKINASE 1, CHLOROPLASTIC"/>
    <property type="match status" value="1"/>
</dbReference>
<dbReference type="Proteomes" id="UP000071641">
    <property type="component" value="Unassembled WGS sequence"/>
</dbReference>
<comment type="similarity">
    <text evidence="2">Belongs to the ribose-phosphate pyrophosphokinase family.</text>
</comment>
<dbReference type="InterPro" id="IPR029099">
    <property type="entry name" value="Pribosyltran_N"/>
</dbReference>
<evidence type="ECO:0000259" key="4">
    <source>
        <dbReference type="Pfam" id="PF13793"/>
    </source>
</evidence>
<dbReference type="CDD" id="cd06223">
    <property type="entry name" value="PRTases_typeI"/>
    <property type="match status" value="1"/>
</dbReference>
<dbReference type="PANTHER" id="PTHR10210">
    <property type="entry name" value="RIBOSE-PHOSPHATE DIPHOSPHOKINASE FAMILY MEMBER"/>
    <property type="match status" value="1"/>
</dbReference>
<protein>
    <submittedName>
        <fullName evidence="5">Ribose-phosphate pyrophosphokinase 2</fullName>
        <ecNumber evidence="5">2.7.6.1</ecNumber>
    </submittedName>
</protein>
<dbReference type="Pfam" id="PF00156">
    <property type="entry name" value="Pribosyltran"/>
    <property type="match status" value="1"/>
</dbReference>
<feature type="domain" description="Ribose-phosphate pyrophosphokinase N-terminal" evidence="4">
    <location>
        <begin position="6"/>
        <end position="109"/>
    </location>
</feature>
<accession>A0A128F6N5</accession>
<keyword evidence="1 2" id="KW-0545">Nucleotide biosynthesis</keyword>
<dbReference type="Pfam" id="PF13793">
    <property type="entry name" value="Pribosyltran_N"/>
    <property type="match status" value="1"/>
</dbReference>
<dbReference type="Gene3D" id="3.40.50.2020">
    <property type="match status" value="2"/>
</dbReference>